<name>A0ABR2RU19_9ROSI</name>
<feature type="compositionally biased region" description="Polar residues" evidence="1">
    <location>
        <begin position="111"/>
        <end position="131"/>
    </location>
</feature>
<evidence type="ECO:0000313" key="2">
    <source>
        <dbReference type="EMBL" id="KAK9016311.1"/>
    </source>
</evidence>
<dbReference type="Proteomes" id="UP001396334">
    <property type="component" value="Unassembled WGS sequence"/>
</dbReference>
<gene>
    <name evidence="2" type="ORF">V6N11_078813</name>
</gene>
<dbReference type="EMBL" id="JBBPBN010000020">
    <property type="protein sequence ID" value="KAK9016311.1"/>
    <property type="molecule type" value="Genomic_DNA"/>
</dbReference>
<feature type="region of interest" description="Disordered" evidence="1">
    <location>
        <begin position="82"/>
        <end position="143"/>
    </location>
</feature>
<evidence type="ECO:0000256" key="1">
    <source>
        <dbReference type="SAM" id="MobiDB-lite"/>
    </source>
</evidence>
<comment type="caution">
    <text evidence="2">The sequence shown here is derived from an EMBL/GenBank/DDBJ whole genome shotgun (WGS) entry which is preliminary data.</text>
</comment>
<organism evidence="2 3">
    <name type="scientific">Hibiscus sabdariffa</name>
    <name type="common">roselle</name>
    <dbReference type="NCBI Taxonomy" id="183260"/>
    <lineage>
        <taxon>Eukaryota</taxon>
        <taxon>Viridiplantae</taxon>
        <taxon>Streptophyta</taxon>
        <taxon>Embryophyta</taxon>
        <taxon>Tracheophyta</taxon>
        <taxon>Spermatophyta</taxon>
        <taxon>Magnoliopsida</taxon>
        <taxon>eudicotyledons</taxon>
        <taxon>Gunneridae</taxon>
        <taxon>Pentapetalae</taxon>
        <taxon>rosids</taxon>
        <taxon>malvids</taxon>
        <taxon>Malvales</taxon>
        <taxon>Malvaceae</taxon>
        <taxon>Malvoideae</taxon>
        <taxon>Hibiscus</taxon>
    </lineage>
</organism>
<evidence type="ECO:0000313" key="3">
    <source>
        <dbReference type="Proteomes" id="UP001396334"/>
    </source>
</evidence>
<reference evidence="2 3" key="1">
    <citation type="journal article" date="2024" name="G3 (Bethesda)">
        <title>Genome assembly of Hibiscus sabdariffa L. provides insights into metabolisms of medicinal natural products.</title>
        <authorList>
            <person name="Kim T."/>
        </authorList>
    </citation>
    <scope>NUCLEOTIDE SEQUENCE [LARGE SCALE GENOMIC DNA]</scope>
    <source>
        <strain evidence="2">TK-2024</strain>
        <tissue evidence="2">Old leaves</tissue>
    </source>
</reference>
<keyword evidence="3" id="KW-1185">Reference proteome</keyword>
<proteinExistence type="predicted"/>
<protein>
    <submittedName>
        <fullName evidence="2">Uncharacterized protein</fullName>
    </submittedName>
</protein>
<accession>A0ABR2RU19</accession>
<sequence>MSVPLVLYDFSFPELHIVPPSEQPQSTAPVSIISESSTSSSNLPLQHSVCHTTSENSTTHEVSTAHNDSYSASVLAHDAVSSQPAATVGNGSHILPVESMSPVQGNGDGDATQSEAVEPSPTVSNTHTMVTRSKADASKSSQTRDLVNLSHTVILKTSNKLKPFH</sequence>